<evidence type="ECO:0000313" key="2">
    <source>
        <dbReference type="Proteomes" id="UP000325081"/>
    </source>
</evidence>
<name>A0A5A7QQ36_STRAF</name>
<accession>A0A5A7QQ36</accession>
<gene>
    <name evidence="1" type="ORF">STAS_24406</name>
</gene>
<proteinExistence type="predicted"/>
<sequence>MVVFIGYVKDFKEGKENVGKDNENILKFLKSKNVDAKVGSSYDFSKKMSRSTWRLLIYNKINNFIWRSWHGFVATNVKLKAKGGGEDGGSFKDWCGEECCVDTFTNLKDRIWLSTSPLWWLWKTKNSWVFENTWIKDESVVDIARCEWLAFLKVKADDEVREVVADVIRTKVDSIREVDGETIKLFVRATTKKEGLLNCEFAAMLNSELVIDNVVSRDFLRDSVEAWLVKCNGTEWTWHGCKSVVKMLNKGLQDGIAGDVYGNDFRINLQYVDINRKAKKGREEGTWIKGFFCLNDLKFPHAYSSYDTERCRYLEINLSIAYD</sequence>
<dbReference type="AlphaFoldDB" id="A0A5A7QQ36"/>
<dbReference type="EMBL" id="BKCP01007848">
    <property type="protein sequence ID" value="GER47310.1"/>
    <property type="molecule type" value="Genomic_DNA"/>
</dbReference>
<keyword evidence="2" id="KW-1185">Reference proteome</keyword>
<organism evidence="1 2">
    <name type="scientific">Striga asiatica</name>
    <name type="common">Asiatic witchweed</name>
    <name type="synonym">Buchnera asiatica</name>
    <dbReference type="NCBI Taxonomy" id="4170"/>
    <lineage>
        <taxon>Eukaryota</taxon>
        <taxon>Viridiplantae</taxon>
        <taxon>Streptophyta</taxon>
        <taxon>Embryophyta</taxon>
        <taxon>Tracheophyta</taxon>
        <taxon>Spermatophyta</taxon>
        <taxon>Magnoliopsida</taxon>
        <taxon>eudicotyledons</taxon>
        <taxon>Gunneridae</taxon>
        <taxon>Pentapetalae</taxon>
        <taxon>asterids</taxon>
        <taxon>lamiids</taxon>
        <taxon>Lamiales</taxon>
        <taxon>Orobanchaceae</taxon>
        <taxon>Buchnereae</taxon>
        <taxon>Striga</taxon>
    </lineage>
</organism>
<dbReference type="Proteomes" id="UP000325081">
    <property type="component" value="Unassembled WGS sequence"/>
</dbReference>
<protein>
    <submittedName>
        <fullName evidence="1">GPI transamidase subunit PIG-U</fullName>
    </submittedName>
</protein>
<comment type="caution">
    <text evidence="1">The sequence shown here is derived from an EMBL/GenBank/DDBJ whole genome shotgun (WGS) entry which is preliminary data.</text>
</comment>
<evidence type="ECO:0000313" key="1">
    <source>
        <dbReference type="EMBL" id="GER47310.1"/>
    </source>
</evidence>
<reference evidence="2" key="1">
    <citation type="journal article" date="2019" name="Curr. Biol.">
        <title>Genome Sequence of Striga asiatica Provides Insight into the Evolution of Plant Parasitism.</title>
        <authorList>
            <person name="Yoshida S."/>
            <person name="Kim S."/>
            <person name="Wafula E.K."/>
            <person name="Tanskanen J."/>
            <person name="Kim Y.M."/>
            <person name="Honaas L."/>
            <person name="Yang Z."/>
            <person name="Spallek T."/>
            <person name="Conn C.E."/>
            <person name="Ichihashi Y."/>
            <person name="Cheong K."/>
            <person name="Cui S."/>
            <person name="Der J.P."/>
            <person name="Gundlach H."/>
            <person name="Jiao Y."/>
            <person name="Hori C."/>
            <person name="Ishida J.K."/>
            <person name="Kasahara H."/>
            <person name="Kiba T."/>
            <person name="Kim M.S."/>
            <person name="Koo N."/>
            <person name="Laohavisit A."/>
            <person name="Lee Y.H."/>
            <person name="Lumba S."/>
            <person name="McCourt P."/>
            <person name="Mortimer J.C."/>
            <person name="Mutuku J.M."/>
            <person name="Nomura T."/>
            <person name="Sasaki-Sekimoto Y."/>
            <person name="Seto Y."/>
            <person name="Wang Y."/>
            <person name="Wakatake T."/>
            <person name="Sakakibara H."/>
            <person name="Demura T."/>
            <person name="Yamaguchi S."/>
            <person name="Yoneyama K."/>
            <person name="Manabe R.I."/>
            <person name="Nelson D.C."/>
            <person name="Schulman A.H."/>
            <person name="Timko M.P."/>
            <person name="dePamphilis C.W."/>
            <person name="Choi D."/>
            <person name="Shirasu K."/>
        </authorList>
    </citation>
    <scope>NUCLEOTIDE SEQUENCE [LARGE SCALE GENOMIC DNA]</scope>
    <source>
        <strain evidence="2">cv. UVA1</strain>
    </source>
</reference>